<protein>
    <submittedName>
        <fullName evidence="4">DNA-binding protein</fullName>
    </submittedName>
    <submittedName>
        <fullName evidence="5">Sugar phosphate isomerase/epimerase</fullName>
    </submittedName>
</protein>
<reference evidence="5 7" key="3">
    <citation type="submission" date="2021-01" db="EMBL/GenBank/DDBJ databases">
        <title>Sequencing the genomes of 1000 actinobacteria strains.</title>
        <authorList>
            <person name="Klenk H.-P."/>
        </authorList>
    </citation>
    <scope>NUCLEOTIDE SEQUENCE [LARGE SCALE GENOMIC DNA]</scope>
    <source>
        <strain evidence="5 7">DSM 20542</strain>
    </source>
</reference>
<dbReference type="Pfam" id="PF01261">
    <property type="entry name" value="AP_endonuc_2"/>
    <property type="match status" value="1"/>
</dbReference>
<reference evidence="4" key="2">
    <citation type="submission" date="2020-09" db="EMBL/GenBank/DDBJ databases">
        <authorList>
            <person name="Sun Q."/>
            <person name="Ohkuma M."/>
        </authorList>
    </citation>
    <scope>NUCLEOTIDE SEQUENCE</scope>
    <source>
        <strain evidence="4">JCM 1480</strain>
    </source>
</reference>
<dbReference type="Proteomes" id="UP000746584">
    <property type="component" value="Unassembled WGS sequence"/>
</dbReference>
<dbReference type="GO" id="GO:0003677">
    <property type="term" value="F:DNA binding"/>
    <property type="evidence" value="ECO:0007669"/>
    <property type="project" value="UniProtKB-KW"/>
</dbReference>
<evidence type="ECO:0000313" key="6">
    <source>
        <dbReference type="Proteomes" id="UP000648535"/>
    </source>
</evidence>
<reference evidence="4" key="1">
    <citation type="journal article" date="2014" name="Int. J. Syst. Evol. Microbiol.">
        <title>Complete genome sequence of Corynebacterium casei LMG S-19264T (=DSM 44701T), isolated from a smear-ripened cheese.</title>
        <authorList>
            <consortium name="US DOE Joint Genome Institute (JGI-PGF)"/>
            <person name="Walter F."/>
            <person name="Albersmeier A."/>
            <person name="Kalinowski J."/>
            <person name="Ruckert C."/>
        </authorList>
    </citation>
    <scope>NUCLEOTIDE SEQUENCE</scope>
    <source>
        <strain evidence="4">JCM 1480</strain>
    </source>
</reference>
<evidence type="ECO:0000256" key="2">
    <source>
        <dbReference type="SAM" id="MobiDB-lite"/>
    </source>
</evidence>
<dbReference type="InterPro" id="IPR050312">
    <property type="entry name" value="IolE/XylAMocC-like"/>
</dbReference>
<proteinExistence type="predicted"/>
<organism evidence="4 6">
    <name type="scientific">Curtobacterium luteum</name>
    <dbReference type="NCBI Taxonomy" id="33881"/>
    <lineage>
        <taxon>Bacteria</taxon>
        <taxon>Bacillati</taxon>
        <taxon>Actinomycetota</taxon>
        <taxon>Actinomycetes</taxon>
        <taxon>Micrococcales</taxon>
        <taxon>Microbacteriaceae</taxon>
        <taxon>Curtobacterium</taxon>
    </lineage>
</organism>
<keyword evidence="1" id="KW-0119">Carbohydrate metabolism</keyword>
<dbReference type="GO" id="GO:0016853">
    <property type="term" value="F:isomerase activity"/>
    <property type="evidence" value="ECO:0007669"/>
    <property type="project" value="UniProtKB-KW"/>
</dbReference>
<keyword evidence="5" id="KW-0413">Isomerase</keyword>
<name>A0A8H9KXY3_9MICO</name>
<dbReference type="PANTHER" id="PTHR12110">
    <property type="entry name" value="HYDROXYPYRUVATE ISOMERASE"/>
    <property type="match status" value="1"/>
</dbReference>
<sequence length="358" mass="39881">MTTTDGTDEAGASSASRPDDAGRPTRSVTLFTGQWADLPFEEVARRAGEWGYDGLEIACWGDHLDVRRAATDPGYVADRKAILERNGLQVWTIANHLVGQAVCDDPIDQRHQDIVPEHVWGDGDPEGVRQRAAEELQWTARAAAALGVRTVTGFSGSSIWKTVAGFPPVPPGMIDAGYQDFHDRWSPILDVFEEVGVRFALEVHPSEIAYDYWTARRTLEVFRDRPAFGFNFDPSHFVWQDLDPAAFLLDFADRVYHVHCKESVKQLDGRNGRLSSHLPWGDPRRGWDFVTAGHGDVPWERVFRVLNHIGYDGPTSVEWEDAGMDRLVGGPEALAFVRRLGTIAPPEAAFDAAFSRSR</sequence>
<evidence type="ECO:0000313" key="4">
    <source>
        <dbReference type="EMBL" id="GGK97504.1"/>
    </source>
</evidence>
<keyword evidence="4" id="KW-0238">DNA-binding</keyword>
<dbReference type="RefSeq" id="WP_229727934.1">
    <property type="nucleotide sequence ID" value="NZ_BMOI01000005.1"/>
</dbReference>
<dbReference type="Proteomes" id="UP000648535">
    <property type="component" value="Unassembled WGS sequence"/>
</dbReference>
<dbReference type="EMBL" id="BMOI01000005">
    <property type="protein sequence ID" value="GGK97504.1"/>
    <property type="molecule type" value="Genomic_DNA"/>
</dbReference>
<evidence type="ECO:0000259" key="3">
    <source>
        <dbReference type="Pfam" id="PF01261"/>
    </source>
</evidence>
<dbReference type="Gene3D" id="3.20.20.150">
    <property type="entry name" value="Divalent-metal-dependent TIM barrel enzymes"/>
    <property type="match status" value="1"/>
</dbReference>
<evidence type="ECO:0000313" key="5">
    <source>
        <dbReference type="EMBL" id="MBM7804073.1"/>
    </source>
</evidence>
<dbReference type="EMBL" id="JAFBCG010000001">
    <property type="protein sequence ID" value="MBM7804073.1"/>
    <property type="molecule type" value="Genomic_DNA"/>
</dbReference>
<dbReference type="InterPro" id="IPR036237">
    <property type="entry name" value="Xyl_isomerase-like_sf"/>
</dbReference>
<dbReference type="AlphaFoldDB" id="A0A8H9KXY3"/>
<accession>A0A8H9KXY3</accession>
<dbReference type="SUPFAM" id="SSF51658">
    <property type="entry name" value="Xylose isomerase-like"/>
    <property type="match status" value="1"/>
</dbReference>
<evidence type="ECO:0000256" key="1">
    <source>
        <dbReference type="ARBA" id="ARBA00023277"/>
    </source>
</evidence>
<feature type="region of interest" description="Disordered" evidence="2">
    <location>
        <begin position="1"/>
        <end position="26"/>
    </location>
</feature>
<dbReference type="InterPro" id="IPR013022">
    <property type="entry name" value="Xyl_isomerase-like_TIM-brl"/>
</dbReference>
<dbReference type="PANTHER" id="PTHR12110:SF21">
    <property type="entry name" value="XYLOSE ISOMERASE-LIKE TIM BARREL DOMAIN-CONTAINING PROTEIN"/>
    <property type="match status" value="1"/>
</dbReference>
<comment type="caution">
    <text evidence="4">The sequence shown here is derived from an EMBL/GenBank/DDBJ whole genome shotgun (WGS) entry which is preliminary data.</text>
</comment>
<gene>
    <name evidence="4" type="ORF">GCM10009769_14570</name>
    <name evidence="5" type="ORF">JOE58_003324</name>
</gene>
<keyword evidence="7" id="KW-1185">Reference proteome</keyword>
<feature type="domain" description="Xylose isomerase-like TIM barrel" evidence="3">
    <location>
        <begin position="45"/>
        <end position="338"/>
    </location>
</feature>
<evidence type="ECO:0000313" key="7">
    <source>
        <dbReference type="Proteomes" id="UP000746584"/>
    </source>
</evidence>